<name>A0AC60PKV5_IXOPE</name>
<dbReference type="Proteomes" id="UP000805193">
    <property type="component" value="Unassembled WGS sequence"/>
</dbReference>
<comment type="caution">
    <text evidence="1">The sequence shown here is derived from an EMBL/GenBank/DDBJ whole genome shotgun (WGS) entry which is preliminary data.</text>
</comment>
<protein>
    <submittedName>
        <fullName evidence="1">Uncharacterized protein</fullName>
    </submittedName>
</protein>
<feature type="non-terminal residue" evidence="1">
    <location>
        <position position="1"/>
    </location>
</feature>
<dbReference type="EMBL" id="JABSTQ010010351">
    <property type="protein sequence ID" value="KAG0421538.1"/>
    <property type="molecule type" value="Genomic_DNA"/>
</dbReference>
<sequence length="310" mass="34340">RMFLGFTHGVRILAVCRLTLLISSARASTQATSNLINVSIADIAEELAKMSIIGVSQQIVTDVQNGGHRLVEVFQDANGTVLGCNALGSKDLIDSVLEVIPVDMVTEVNQNEMQYFLDLCDSQNHAITQSQTVMLDQSVTLTSIFDFLKTAIKSLLIYPGTKWCGAGDIAKDNNDLGREIETDKCCRDHDNNAGSIGSFEEEHGITNLQIFTMTNCRDDCKFYNCLVNVSTATSDIIGTIFFNALDAHCYAYGYPEDCVRYNAIYIPLLTQDCLEYQPDTSQPEEWRSYAPPNFSGTAQLRNCTQYNETV</sequence>
<organism evidence="1 2">
    <name type="scientific">Ixodes persulcatus</name>
    <name type="common">Taiga tick</name>
    <dbReference type="NCBI Taxonomy" id="34615"/>
    <lineage>
        <taxon>Eukaryota</taxon>
        <taxon>Metazoa</taxon>
        <taxon>Ecdysozoa</taxon>
        <taxon>Arthropoda</taxon>
        <taxon>Chelicerata</taxon>
        <taxon>Arachnida</taxon>
        <taxon>Acari</taxon>
        <taxon>Parasitiformes</taxon>
        <taxon>Ixodida</taxon>
        <taxon>Ixodoidea</taxon>
        <taxon>Ixodidae</taxon>
        <taxon>Ixodinae</taxon>
        <taxon>Ixodes</taxon>
    </lineage>
</organism>
<keyword evidence="2" id="KW-1185">Reference proteome</keyword>
<proteinExistence type="predicted"/>
<reference evidence="1 2" key="1">
    <citation type="journal article" date="2020" name="Cell">
        <title>Large-Scale Comparative Analyses of Tick Genomes Elucidate Their Genetic Diversity and Vector Capacities.</title>
        <authorList>
            <consortium name="Tick Genome and Microbiome Consortium (TIGMIC)"/>
            <person name="Jia N."/>
            <person name="Wang J."/>
            <person name="Shi W."/>
            <person name="Du L."/>
            <person name="Sun Y."/>
            <person name="Zhan W."/>
            <person name="Jiang J.F."/>
            <person name="Wang Q."/>
            <person name="Zhang B."/>
            <person name="Ji P."/>
            <person name="Bell-Sakyi L."/>
            <person name="Cui X.M."/>
            <person name="Yuan T.T."/>
            <person name="Jiang B.G."/>
            <person name="Yang W.F."/>
            <person name="Lam T.T."/>
            <person name="Chang Q.C."/>
            <person name="Ding S.J."/>
            <person name="Wang X.J."/>
            <person name="Zhu J.G."/>
            <person name="Ruan X.D."/>
            <person name="Zhao L."/>
            <person name="Wei J.T."/>
            <person name="Ye R.Z."/>
            <person name="Que T.C."/>
            <person name="Du C.H."/>
            <person name="Zhou Y.H."/>
            <person name="Cheng J.X."/>
            <person name="Dai P.F."/>
            <person name="Guo W.B."/>
            <person name="Han X.H."/>
            <person name="Huang E.J."/>
            <person name="Li L.F."/>
            <person name="Wei W."/>
            <person name="Gao Y.C."/>
            <person name="Liu J.Z."/>
            <person name="Shao H.Z."/>
            <person name="Wang X."/>
            <person name="Wang C.C."/>
            <person name="Yang T.C."/>
            <person name="Huo Q.B."/>
            <person name="Li W."/>
            <person name="Chen H.Y."/>
            <person name="Chen S.E."/>
            <person name="Zhou L.G."/>
            <person name="Ni X.B."/>
            <person name="Tian J.H."/>
            <person name="Sheng Y."/>
            <person name="Liu T."/>
            <person name="Pan Y.S."/>
            <person name="Xia L.Y."/>
            <person name="Li J."/>
            <person name="Zhao F."/>
            <person name="Cao W.C."/>
        </authorList>
    </citation>
    <scope>NUCLEOTIDE SEQUENCE [LARGE SCALE GENOMIC DNA]</scope>
    <source>
        <strain evidence="1">Iper-2018</strain>
    </source>
</reference>
<accession>A0AC60PKV5</accession>
<evidence type="ECO:0000313" key="1">
    <source>
        <dbReference type="EMBL" id="KAG0421538.1"/>
    </source>
</evidence>
<gene>
    <name evidence="1" type="ORF">HPB47_002573</name>
</gene>
<evidence type="ECO:0000313" key="2">
    <source>
        <dbReference type="Proteomes" id="UP000805193"/>
    </source>
</evidence>